<organism evidence="1 2">
    <name type="scientific">Brachionus calyciflorus</name>
    <dbReference type="NCBI Taxonomy" id="104777"/>
    <lineage>
        <taxon>Eukaryota</taxon>
        <taxon>Metazoa</taxon>
        <taxon>Spiralia</taxon>
        <taxon>Gnathifera</taxon>
        <taxon>Rotifera</taxon>
        <taxon>Eurotatoria</taxon>
        <taxon>Monogononta</taxon>
        <taxon>Pseudotrocha</taxon>
        <taxon>Ploima</taxon>
        <taxon>Brachionidae</taxon>
        <taxon>Brachionus</taxon>
    </lineage>
</organism>
<gene>
    <name evidence="1" type="ORF">OXX778_LOCUS16866</name>
</gene>
<evidence type="ECO:0000313" key="2">
    <source>
        <dbReference type="Proteomes" id="UP000663879"/>
    </source>
</evidence>
<reference evidence="1" key="1">
    <citation type="submission" date="2021-02" db="EMBL/GenBank/DDBJ databases">
        <authorList>
            <person name="Nowell W R."/>
        </authorList>
    </citation>
    <scope>NUCLEOTIDE SEQUENCE</scope>
    <source>
        <strain evidence="1">Ploen Becks lab</strain>
    </source>
</reference>
<dbReference type="AlphaFoldDB" id="A0A814HJH3"/>
<evidence type="ECO:0000313" key="1">
    <source>
        <dbReference type="EMBL" id="CAF1010499.1"/>
    </source>
</evidence>
<name>A0A814HJH3_9BILA</name>
<comment type="caution">
    <text evidence="1">The sequence shown here is derived from an EMBL/GenBank/DDBJ whole genome shotgun (WGS) entry which is preliminary data.</text>
</comment>
<dbReference type="EMBL" id="CAJNOC010004127">
    <property type="protein sequence ID" value="CAF1010499.1"/>
    <property type="molecule type" value="Genomic_DNA"/>
</dbReference>
<accession>A0A814HJH3</accession>
<protein>
    <submittedName>
        <fullName evidence="1">Uncharacterized protein</fullName>
    </submittedName>
</protein>
<proteinExistence type="predicted"/>
<sequence>MVDFDGDDEDVELQDFLERVTEPPELIVETIESPESNNIQPRERVRGRGSRHGREVDIVHNDFLFNLHALKHI</sequence>
<dbReference type="Proteomes" id="UP000663879">
    <property type="component" value="Unassembled WGS sequence"/>
</dbReference>
<keyword evidence="2" id="KW-1185">Reference proteome</keyword>